<dbReference type="Proteomes" id="UP000054007">
    <property type="component" value="Unassembled WGS sequence"/>
</dbReference>
<evidence type="ECO:0000313" key="3">
    <source>
        <dbReference type="Proteomes" id="UP000054007"/>
    </source>
</evidence>
<accession>A0A0D7B130</accession>
<name>A0A0D7B130_9AGAR</name>
<evidence type="ECO:0000256" key="1">
    <source>
        <dbReference type="SAM" id="SignalP"/>
    </source>
</evidence>
<keyword evidence="3" id="KW-1185">Reference proteome</keyword>
<dbReference type="EMBL" id="KN880664">
    <property type="protein sequence ID" value="KIY63920.1"/>
    <property type="molecule type" value="Genomic_DNA"/>
</dbReference>
<feature type="signal peptide" evidence="1">
    <location>
        <begin position="1"/>
        <end position="19"/>
    </location>
</feature>
<gene>
    <name evidence="2" type="ORF">CYLTODRAFT_119826</name>
</gene>
<dbReference type="AlphaFoldDB" id="A0A0D7B130"/>
<feature type="chain" id="PRO_5002316716" description="Secreted protein" evidence="1">
    <location>
        <begin position="20"/>
        <end position="139"/>
    </location>
</feature>
<dbReference type="OrthoDB" id="3362246at2759"/>
<proteinExistence type="predicted"/>
<sequence>MMFSSAFVVIAASLGLAAASYAPPMRSRQLETLEFSDIPDQLETCTEYKWSWTATGEGPYTYTIHQSSGGIFNQSTSNEAHVAWNVTAQGGKSVSISVVDRVGNFGNSGNITVVNGTDTSCTHTQATNIARYKRDTVRC</sequence>
<keyword evidence="1" id="KW-0732">Signal</keyword>
<evidence type="ECO:0008006" key="4">
    <source>
        <dbReference type="Google" id="ProtNLM"/>
    </source>
</evidence>
<evidence type="ECO:0000313" key="2">
    <source>
        <dbReference type="EMBL" id="KIY63920.1"/>
    </source>
</evidence>
<reference evidence="2 3" key="1">
    <citation type="journal article" date="2015" name="Fungal Genet. Biol.">
        <title>Evolution of novel wood decay mechanisms in Agaricales revealed by the genome sequences of Fistulina hepatica and Cylindrobasidium torrendii.</title>
        <authorList>
            <person name="Floudas D."/>
            <person name="Held B.W."/>
            <person name="Riley R."/>
            <person name="Nagy L.G."/>
            <person name="Koehler G."/>
            <person name="Ransdell A.S."/>
            <person name="Younus H."/>
            <person name="Chow J."/>
            <person name="Chiniquy J."/>
            <person name="Lipzen A."/>
            <person name="Tritt A."/>
            <person name="Sun H."/>
            <person name="Haridas S."/>
            <person name="LaButti K."/>
            <person name="Ohm R.A."/>
            <person name="Kues U."/>
            <person name="Blanchette R.A."/>
            <person name="Grigoriev I.V."/>
            <person name="Minto R.E."/>
            <person name="Hibbett D.S."/>
        </authorList>
    </citation>
    <scope>NUCLEOTIDE SEQUENCE [LARGE SCALE GENOMIC DNA]</scope>
    <source>
        <strain evidence="2 3">FP15055 ss-10</strain>
    </source>
</reference>
<protein>
    <recommendedName>
        <fullName evidence="4">Secreted protein</fullName>
    </recommendedName>
</protein>
<organism evidence="2 3">
    <name type="scientific">Cylindrobasidium torrendii FP15055 ss-10</name>
    <dbReference type="NCBI Taxonomy" id="1314674"/>
    <lineage>
        <taxon>Eukaryota</taxon>
        <taxon>Fungi</taxon>
        <taxon>Dikarya</taxon>
        <taxon>Basidiomycota</taxon>
        <taxon>Agaricomycotina</taxon>
        <taxon>Agaricomycetes</taxon>
        <taxon>Agaricomycetidae</taxon>
        <taxon>Agaricales</taxon>
        <taxon>Marasmiineae</taxon>
        <taxon>Physalacriaceae</taxon>
        <taxon>Cylindrobasidium</taxon>
    </lineage>
</organism>